<dbReference type="RefSeq" id="WP_284153062.1">
    <property type="nucleotide sequence ID" value="NZ_AP025516.1"/>
</dbReference>
<organism evidence="1 2">
    <name type="scientific">Desulfofustis limnaeus</name>
    <dbReference type="NCBI Taxonomy" id="2740163"/>
    <lineage>
        <taxon>Bacteria</taxon>
        <taxon>Pseudomonadati</taxon>
        <taxon>Thermodesulfobacteriota</taxon>
        <taxon>Desulfobulbia</taxon>
        <taxon>Desulfobulbales</taxon>
        <taxon>Desulfocapsaceae</taxon>
        <taxon>Desulfofustis</taxon>
    </lineage>
</organism>
<protein>
    <submittedName>
        <fullName evidence="1">Uncharacterized protein</fullName>
    </submittedName>
</protein>
<evidence type="ECO:0000313" key="1">
    <source>
        <dbReference type="EMBL" id="BDD85943.1"/>
    </source>
</evidence>
<name>A0ABM7W4V0_9BACT</name>
<accession>A0ABM7W4V0</accession>
<keyword evidence="2" id="KW-1185">Reference proteome</keyword>
<dbReference type="EMBL" id="AP025516">
    <property type="protein sequence ID" value="BDD85943.1"/>
    <property type="molecule type" value="Genomic_DNA"/>
</dbReference>
<proteinExistence type="predicted"/>
<evidence type="ECO:0000313" key="2">
    <source>
        <dbReference type="Proteomes" id="UP000830055"/>
    </source>
</evidence>
<sequence>MKSWIKEIQDNGRILLLGDGTKYKVSSYDAYDTKFWMKMDNVSVIGSKLTNHIQRDKTIEVTKTS</sequence>
<gene>
    <name evidence="1" type="ORF">DPPLL_03080</name>
</gene>
<reference evidence="1 2" key="1">
    <citation type="submission" date="2022-01" db="EMBL/GenBank/DDBJ databases">
        <title>Desulfofustis limnae sp. nov., a novel mesophilic sulfate-reducing bacterium isolated from marsh soil.</title>
        <authorList>
            <person name="Watanabe M."/>
            <person name="Takahashi A."/>
            <person name="Kojima H."/>
            <person name="Fukui M."/>
        </authorList>
    </citation>
    <scope>NUCLEOTIDE SEQUENCE [LARGE SCALE GENOMIC DNA]</scope>
    <source>
        <strain evidence="1 2">PPLL</strain>
    </source>
</reference>
<dbReference type="Proteomes" id="UP000830055">
    <property type="component" value="Chromosome"/>
</dbReference>